<dbReference type="GeneID" id="127565406"/>
<organism evidence="1 2">
    <name type="scientific">Drosophila albomicans</name>
    <name type="common">Fruit fly</name>
    <dbReference type="NCBI Taxonomy" id="7291"/>
    <lineage>
        <taxon>Eukaryota</taxon>
        <taxon>Metazoa</taxon>
        <taxon>Ecdysozoa</taxon>
        <taxon>Arthropoda</taxon>
        <taxon>Hexapoda</taxon>
        <taxon>Insecta</taxon>
        <taxon>Pterygota</taxon>
        <taxon>Neoptera</taxon>
        <taxon>Endopterygota</taxon>
        <taxon>Diptera</taxon>
        <taxon>Brachycera</taxon>
        <taxon>Muscomorpha</taxon>
        <taxon>Ephydroidea</taxon>
        <taxon>Drosophilidae</taxon>
        <taxon>Drosophila</taxon>
    </lineage>
</organism>
<reference evidence="2" key="1">
    <citation type="submission" date="2025-08" db="UniProtKB">
        <authorList>
            <consortium name="RefSeq"/>
        </authorList>
    </citation>
    <scope>IDENTIFICATION</scope>
    <source>
        <strain evidence="2">15112-1751.03</strain>
        <tissue evidence="2">Whole Adult</tissue>
    </source>
</reference>
<dbReference type="RefSeq" id="XP_051859542.1">
    <property type="nucleotide sequence ID" value="XM_052003582.1"/>
</dbReference>
<accession>A0A9C6WHC1</accession>
<dbReference type="OrthoDB" id="10671538at2759"/>
<sequence>MEWITETIIETIECLQHSPQNYTTDVFEAVFNEVLATTSPLVLAERLGKFDNYGATLSQLVLINIQLLNRIEIKSNSSAKAAVLENLRQLAIHPDFAEEVEYSLRLKLYECLPSGISLLYTAQKVCLHKANNNNEYLYECQGPTNMCTRERNYERASFEVHRKQIDATNRTQFAFLSTHFLNRCLAITTEQTKFTTNVYGRNKINWFNVIPVQEGVALQDAATSESLVCGGDSKQWKRGNHFAHTLEAKYIAAYREECSWIVEDCSNKY</sequence>
<name>A0A9C6WHC1_DROAB</name>
<proteinExistence type="predicted"/>
<protein>
    <submittedName>
        <fullName evidence="2">Uncharacterized protein LOC127565406</fullName>
    </submittedName>
</protein>
<dbReference type="AlphaFoldDB" id="A0A9C6WHC1"/>
<evidence type="ECO:0000313" key="2">
    <source>
        <dbReference type="RefSeq" id="XP_051859542.1"/>
    </source>
</evidence>
<gene>
    <name evidence="2" type="primary">LOC127565406</name>
</gene>
<evidence type="ECO:0000313" key="1">
    <source>
        <dbReference type="Proteomes" id="UP000515160"/>
    </source>
</evidence>
<keyword evidence="1" id="KW-1185">Reference proteome</keyword>
<dbReference type="Proteomes" id="UP000515160">
    <property type="component" value="Chromosome 3"/>
</dbReference>